<reference evidence="2 3" key="1">
    <citation type="journal article" date="2012" name="PLoS Pathog.">
        <title>Diverse lifestyles and strategies of plant pathogenesis encoded in the genomes of eighteen Dothideomycetes fungi.</title>
        <authorList>
            <person name="Ohm R.A."/>
            <person name="Feau N."/>
            <person name="Henrissat B."/>
            <person name="Schoch C.L."/>
            <person name="Horwitz B.A."/>
            <person name="Barry K.W."/>
            <person name="Condon B.J."/>
            <person name="Copeland A.C."/>
            <person name="Dhillon B."/>
            <person name="Glaser F."/>
            <person name="Hesse C.N."/>
            <person name="Kosti I."/>
            <person name="LaButti K."/>
            <person name="Lindquist E.A."/>
            <person name="Lucas S."/>
            <person name="Salamov A.A."/>
            <person name="Bradshaw R.E."/>
            <person name="Ciuffetti L."/>
            <person name="Hamelin R.C."/>
            <person name="Kema G.H.J."/>
            <person name="Lawrence C."/>
            <person name="Scott J.A."/>
            <person name="Spatafora J.W."/>
            <person name="Turgeon B.G."/>
            <person name="de Wit P.J.G.M."/>
            <person name="Zhong S."/>
            <person name="Goodwin S.B."/>
            <person name="Grigoriev I.V."/>
        </authorList>
    </citation>
    <scope>NUCLEOTIDE SEQUENCE [LARGE SCALE GENOMIC DNA]</scope>
    <source>
        <strain evidence="3">C5 / ATCC 48332 / race O</strain>
    </source>
</reference>
<dbReference type="AlphaFoldDB" id="M2U5E4"/>
<feature type="region of interest" description="Disordered" evidence="1">
    <location>
        <begin position="77"/>
        <end position="105"/>
    </location>
</feature>
<sequence>MGPYCESATKPKNYGWATRVRRRSESTKSTIEVRGCVQGVCGKRLASKRSLKKRACIEFKRPFTWWSSWGRRDMRGPEGLGLGARPGAQQRGRRIGRKGWTEGTH</sequence>
<gene>
    <name evidence="2" type="ORF">COCHEDRAFT_1196833</name>
</gene>
<evidence type="ECO:0000256" key="1">
    <source>
        <dbReference type="SAM" id="MobiDB-lite"/>
    </source>
</evidence>
<evidence type="ECO:0000313" key="3">
    <source>
        <dbReference type="Proteomes" id="UP000016936"/>
    </source>
</evidence>
<dbReference type="EMBL" id="KB445580">
    <property type="protein sequence ID" value="EMD88936.1"/>
    <property type="molecule type" value="Genomic_DNA"/>
</dbReference>
<name>M2U5E4_COCH5</name>
<accession>M2U5E4</accession>
<feature type="non-terminal residue" evidence="2">
    <location>
        <position position="105"/>
    </location>
</feature>
<evidence type="ECO:0000313" key="2">
    <source>
        <dbReference type="EMBL" id="EMD88936.1"/>
    </source>
</evidence>
<keyword evidence="3" id="KW-1185">Reference proteome</keyword>
<reference evidence="3" key="2">
    <citation type="journal article" date="2013" name="PLoS Genet.">
        <title>Comparative genome structure, secondary metabolite, and effector coding capacity across Cochliobolus pathogens.</title>
        <authorList>
            <person name="Condon B.J."/>
            <person name="Leng Y."/>
            <person name="Wu D."/>
            <person name="Bushley K.E."/>
            <person name="Ohm R.A."/>
            <person name="Otillar R."/>
            <person name="Martin J."/>
            <person name="Schackwitz W."/>
            <person name="Grimwood J."/>
            <person name="MohdZainudin N."/>
            <person name="Xue C."/>
            <person name="Wang R."/>
            <person name="Manning V.A."/>
            <person name="Dhillon B."/>
            <person name="Tu Z.J."/>
            <person name="Steffenson B.J."/>
            <person name="Salamov A."/>
            <person name="Sun H."/>
            <person name="Lowry S."/>
            <person name="LaButti K."/>
            <person name="Han J."/>
            <person name="Copeland A."/>
            <person name="Lindquist E."/>
            <person name="Barry K."/>
            <person name="Schmutz J."/>
            <person name="Baker S.E."/>
            <person name="Ciuffetti L.M."/>
            <person name="Grigoriev I.V."/>
            <person name="Zhong S."/>
            <person name="Turgeon B.G."/>
        </authorList>
    </citation>
    <scope>NUCLEOTIDE SEQUENCE [LARGE SCALE GENOMIC DNA]</scope>
    <source>
        <strain evidence="3">C5 / ATCC 48332 / race O</strain>
    </source>
</reference>
<dbReference type="HOGENOM" id="CLU_2242867_0_0_1"/>
<protein>
    <submittedName>
        <fullName evidence="2">Uncharacterized protein</fullName>
    </submittedName>
</protein>
<organism evidence="2 3">
    <name type="scientific">Cochliobolus heterostrophus (strain C5 / ATCC 48332 / race O)</name>
    <name type="common">Southern corn leaf blight fungus</name>
    <name type="synonym">Bipolaris maydis</name>
    <dbReference type="NCBI Taxonomy" id="701091"/>
    <lineage>
        <taxon>Eukaryota</taxon>
        <taxon>Fungi</taxon>
        <taxon>Dikarya</taxon>
        <taxon>Ascomycota</taxon>
        <taxon>Pezizomycotina</taxon>
        <taxon>Dothideomycetes</taxon>
        <taxon>Pleosporomycetidae</taxon>
        <taxon>Pleosporales</taxon>
        <taxon>Pleosporineae</taxon>
        <taxon>Pleosporaceae</taxon>
        <taxon>Bipolaris</taxon>
    </lineage>
</organism>
<dbReference type="Proteomes" id="UP000016936">
    <property type="component" value="Unassembled WGS sequence"/>
</dbReference>
<proteinExistence type="predicted"/>